<feature type="non-terminal residue" evidence="1">
    <location>
        <position position="355"/>
    </location>
</feature>
<dbReference type="SUPFAM" id="SSF52540">
    <property type="entry name" value="P-loop containing nucleoside triphosphate hydrolases"/>
    <property type="match status" value="1"/>
</dbReference>
<dbReference type="CDD" id="cd00882">
    <property type="entry name" value="Ras_like_GTPase"/>
    <property type="match status" value="1"/>
</dbReference>
<dbReference type="InterPro" id="IPR027417">
    <property type="entry name" value="P-loop_NTPase"/>
</dbReference>
<organism evidence="1 2">
    <name type="scientific">Aduncisulcus paluster</name>
    <dbReference type="NCBI Taxonomy" id="2918883"/>
    <lineage>
        <taxon>Eukaryota</taxon>
        <taxon>Metamonada</taxon>
        <taxon>Carpediemonas-like organisms</taxon>
        <taxon>Aduncisulcus</taxon>
    </lineage>
</organism>
<name>A0ABQ5K4I2_9EUKA</name>
<gene>
    <name evidence="1" type="ORF">ADUPG1_000052</name>
</gene>
<dbReference type="Pfam" id="PF08477">
    <property type="entry name" value="Roc"/>
    <property type="match status" value="1"/>
</dbReference>
<dbReference type="Gene3D" id="3.40.50.300">
    <property type="entry name" value="P-loop containing nucleotide triphosphate hydrolases"/>
    <property type="match status" value="1"/>
</dbReference>
<keyword evidence="2" id="KW-1185">Reference proteome</keyword>
<sequence length="355" mass="39958">MTDTIKIAIIGPRSTGKSSLVDYYVNDELPLKDFQSIPLKSTLRILSKEKETKYGHKKIDFFDFGGDATLSQIVTFSPLFDAVAIVIKAGDKSAARDLHAFYSAIATTKVGSKIIVFANRKSLEEHAQEINNLMFDLSLEIPLKDRYKAAQDWWKYGTDRCDIIAKKKKASTTEKQEALIYLAFSIMIDPLGTSQPSKHQGALDLCVEFSQNKNQSTFFPAFFIAAHFLAREGAFAPAQNALHQFLIVTDAEFQEELAKKKGIKKTTQDPLKTEYKCPLYDKLPNISMLRMWTWYLFAHILARNPESDPTHVAIPVRRGMMEISGFDPSSIPNFAQLPPLLLVLARMAQRVGNLD</sequence>
<protein>
    <submittedName>
        <fullName evidence="1">Uncharacterized protein</fullName>
    </submittedName>
</protein>
<accession>A0ABQ5K4I2</accession>
<proteinExistence type="predicted"/>
<reference evidence="1" key="1">
    <citation type="submission" date="2022-03" db="EMBL/GenBank/DDBJ databases">
        <title>Draft genome sequence of Aduncisulcus paluster, a free-living microaerophilic Fornicata.</title>
        <authorList>
            <person name="Yuyama I."/>
            <person name="Kume K."/>
            <person name="Tamura T."/>
            <person name="Inagaki Y."/>
            <person name="Hashimoto T."/>
        </authorList>
    </citation>
    <scope>NUCLEOTIDE SEQUENCE</scope>
    <source>
        <strain evidence="1">NY0171</strain>
    </source>
</reference>
<dbReference type="EMBL" id="BQXS01000019">
    <property type="protein sequence ID" value="GKT27478.1"/>
    <property type="molecule type" value="Genomic_DNA"/>
</dbReference>
<evidence type="ECO:0000313" key="1">
    <source>
        <dbReference type="EMBL" id="GKT27478.1"/>
    </source>
</evidence>
<dbReference type="Proteomes" id="UP001057375">
    <property type="component" value="Unassembled WGS sequence"/>
</dbReference>
<comment type="caution">
    <text evidence="1">The sequence shown here is derived from an EMBL/GenBank/DDBJ whole genome shotgun (WGS) entry which is preliminary data.</text>
</comment>
<evidence type="ECO:0000313" key="2">
    <source>
        <dbReference type="Proteomes" id="UP001057375"/>
    </source>
</evidence>